<dbReference type="GO" id="GO:0005874">
    <property type="term" value="C:microtubule"/>
    <property type="evidence" value="ECO:0007669"/>
    <property type="project" value="InterPro"/>
</dbReference>
<keyword evidence="4" id="KW-0963">Cytoplasm</keyword>
<dbReference type="InterPro" id="IPR027330">
    <property type="entry name" value="TPX2_central_dom"/>
</dbReference>
<dbReference type="Pfam" id="PF06886">
    <property type="entry name" value="TPX2"/>
    <property type="match status" value="1"/>
</dbReference>
<dbReference type="PANTHER" id="PTHR14326:SF44">
    <property type="entry name" value="TARGETING PROTEIN FOR XKLP2"/>
    <property type="match status" value="1"/>
</dbReference>
<feature type="region of interest" description="Disordered" evidence="8">
    <location>
        <begin position="255"/>
        <end position="274"/>
    </location>
</feature>
<dbReference type="GO" id="GO:0005819">
    <property type="term" value="C:spindle"/>
    <property type="evidence" value="ECO:0007669"/>
    <property type="project" value="UniProtKB-SubCell"/>
</dbReference>
<comment type="subcellular location">
    <subcellularLocation>
        <location evidence="2">Cytoplasm</location>
        <location evidence="2">Cytoskeleton</location>
        <location evidence="2">Spindle</location>
    </subcellularLocation>
    <subcellularLocation>
        <location evidence="1">Nucleus</location>
    </subcellularLocation>
</comment>
<proteinExistence type="inferred from homology"/>
<keyword evidence="7" id="KW-0175">Coiled coil</keyword>
<keyword evidence="6" id="KW-0539">Nucleus</keyword>
<protein>
    <submittedName>
        <fullName evidence="11">Protein tpx2</fullName>
    </submittedName>
</protein>
<feature type="coiled-coil region" evidence="7">
    <location>
        <begin position="530"/>
        <end position="560"/>
    </location>
</feature>
<evidence type="ECO:0000256" key="5">
    <source>
        <dbReference type="ARBA" id="ARBA00023212"/>
    </source>
</evidence>
<dbReference type="EMBL" id="JADGJW010000346">
    <property type="protein sequence ID" value="KAJ3219245.1"/>
    <property type="molecule type" value="Genomic_DNA"/>
</dbReference>
<dbReference type="InterPro" id="IPR009675">
    <property type="entry name" value="TPX2_fam"/>
</dbReference>
<reference evidence="11" key="1">
    <citation type="submission" date="2020-05" db="EMBL/GenBank/DDBJ databases">
        <title>Phylogenomic resolution of chytrid fungi.</title>
        <authorList>
            <person name="Stajich J.E."/>
            <person name="Amses K."/>
            <person name="Simmons R."/>
            <person name="Seto K."/>
            <person name="Myers J."/>
            <person name="Bonds A."/>
            <person name="Quandt C.A."/>
            <person name="Barry K."/>
            <person name="Liu P."/>
            <person name="Grigoriev I."/>
            <person name="Longcore J.E."/>
            <person name="James T.Y."/>
        </authorList>
    </citation>
    <scope>NUCLEOTIDE SEQUENCE</scope>
    <source>
        <strain evidence="11">JEL0476</strain>
    </source>
</reference>
<feature type="domain" description="TPX2 central" evidence="10">
    <location>
        <begin position="268"/>
        <end position="323"/>
    </location>
</feature>
<evidence type="ECO:0000256" key="8">
    <source>
        <dbReference type="SAM" id="MobiDB-lite"/>
    </source>
</evidence>
<evidence type="ECO:0000256" key="6">
    <source>
        <dbReference type="ARBA" id="ARBA00023242"/>
    </source>
</evidence>
<evidence type="ECO:0000256" key="7">
    <source>
        <dbReference type="SAM" id="Coils"/>
    </source>
</evidence>
<sequence>MVAQRVISEKVNQKLSTSTRKSNFQIKTQKSTYPNDNFDDAVTIDKKYELDAPKYFDFKVEEAENYDFEAADDWFAYKKKSPASVKSKRSLSIKNSNSLKSTIASVSASIVKAATEAEEKLDKRSTLRYLPTRSVKPLTIPKEFNFSKAKEKTILNKTASGVSSGKVEKTKTKTTKKSNLLTSKPRLSARLAAMIKANAAKKKIIAKKEAEITIPKPFQFHSTLKNYKSNVNLVPKSPFKPLVLKIKEFEETKPDRFKTEPKKSKKQELTAPKSPMLLTKIRSKKTNVPSSAEIELQEMKAIKPFKASKLNRKVYTMTQLLIKTYIIQILDADHPLGVPPQNKLELTCPVSPAIQKPKPKPNPEPALEALFKANPVKLTEPFEPVYEHKHTKPLLKTLPGMKISKKKLQRFKEELRKKEEEELNARNFVANPIRSVTPDEFPEREVHYTDPEPFFLKTDERGEIIQQKFKEKLCKEEEERIKKAEFHANAAPKAAPFYPEKSSKPVTEPENVVLHTEIRGKERKAFDDGIKKREEEDNELKELLKLKQQEEEKVQIKELREHLVHVAQPIRHFAPTVVAPSQRKLTEPESPM</sequence>
<comment type="similarity">
    <text evidence="3">Belongs to the TPX2 family.</text>
</comment>
<evidence type="ECO:0000313" key="11">
    <source>
        <dbReference type="EMBL" id="KAJ3219245.1"/>
    </source>
</evidence>
<gene>
    <name evidence="11" type="primary">TPX2</name>
    <name evidence="11" type="ORF">HK099_004763</name>
</gene>
<keyword evidence="5" id="KW-0206">Cytoskeleton</keyword>
<evidence type="ECO:0000259" key="10">
    <source>
        <dbReference type="Pfam" id="PF12214"/>
    </source>
</evidence>
<dbReference type="AlphaFoldDB" id="A0AAD5U4P8"/>
<dbReference type="GO" id="GO:0060236">
    <property type="term" value="P:regulation of mitotic spindle organization"/>
    <property type="evidence" value="ECO:0007669"/>
    <property type="project" value="InterPro"/>
</dbReference>
<feature type="non-terminal residue" evidence="11">
    <location>
        <position position="592"/>
    </location>
</feature>
<dbReference type="GO" id="GO:0005634">
    <property type="term" value="C:nucleus"/>
    <property type="evidence" value="ECO:0007669"/>
    <property type="project" value="UniProtKB-SubCell"/>
</dbReference>
<dbReference type="InterPro" id="IPR027329">
    <property type="entry name" value="TPX2_C"/>
</dbReference>
<evidence type="ECO:0000256" key="2">
    <source>
        <dbReference type="ARBA" id="ARBA00004186"/>
    </source>
</evidence>
<keyword evidence="12" id="KW-1185">Reference proteome</keyword>
<accession>A0AAD5U4P8</accession>
<evidence type="ECO:0000256" key="3">
    <source>
        <dbReference type="ARBA" id="ARBA00005885"/>
    </source>
</evidence>
<dbReference type="Pfam" id="PF12214">
    <property type="entry name" value="TPX2_importin"/>
    <property type="match status" value="1"/>
</dbReference>
<feature type="domain" description="TPX2 C-terminal" evidence="9">
    <location>
        <begin position="513"/>
        <end position="586"/>
    </location>
</feature>
<evidence type="ECO:0000259" key="9">
    <source>
        <dbReference type="Pfam" id="PF06886"/>
    </source>
</evidence>
<comment type="caution">
    <text evidence="11">The sequence shown here is derived from an EMBL/GenBank/DDBJ whole genome shotgun (WGS) entry which is preliminary data.</text>
</comment>
<evidence type="ECO:0000256" key="4">
    <source>
        <dbReference type="ARBA" id="ARBA00022490"/>
    </source>
</evidence>
<dbReference type="Proteomes" id="UP001211065">
    <property type="component" value="Unassembled WGS sequence"/>
</dbReference>
<evidence type="ECO:0000313" key="12">
    <source>
        <dbReference type="Proteomes" id="UP001211065"/>
    </source>
</evidence>
<feature type="compositionally biased region" description="Basic and acidic residues" evidence="8">
    <location>
        <begin position="255"/>
        <end position="268"/>
    </location>
</feature>
<evidence type="ECO:0000256" key="1">
    <source>
        <dbReference type="ARBA" id="ARBA00004123"/>
    </source>
</evidence>
<organism evidence="11 12">
    <name type="scientific">Clydaea vesicula</name>
    <dbReference type="NCBI Taxonomy" id="447962"/>
    <lineage>
        <taxon>Eukaryota</taxon>
        <taxon>Fungi</taxon>
        <taxon>Fungi incertae sedis</taxon>
        <taxon>Chytridiomycota</taxon>
        <taxon>Chytridiomycota incertae sedis</taxon>
        <taxon>Chytridiomycetes</taxon>
        <taxon>Lobulomycetales</taxon>
        <taxon>Lobulomycetaceae</taxon>
        <taxon>Clydaea</taxon>
    </lineage>
</organism>
<name>A0AAD5U4P8_9FUNG</name>
<dbReference type="PANTHER" id="PTHR14326">
    <property type="entry name" value="TARGETING PROTEIN FOR XKLP2"/>
    <property type="match status" value="1"/>
</dbReference>